<evidence type="ECO:0000313" key="3">
    <source>
        <dbReference type="Proteomes" id="UP000028864"/>
    </source>
</evidence>
<protein>
    <submittedName>
        <fullName evidence="2">Uncharacterized protein</fullName>
    </submittedName>
</protein>
<sequence length="55" mass="6209">MEQDIQDDNDPPANPADATKATADQREVQDQLDRRHEDPDGPGLHESRRQIADET</sequence>
<reference evidence="2" key="2">
    <citation type="submission" date="2015-09" db="EMBL/GenBank/DDBJ databases">
        <title>Draft genome sequence of Mycobacterium neoaurum DSM 44074.</title>
        <authorList>
            <person name="Croce O."/>
            <person name="Robert C."/>
            <person name="Raoult D."/>
            <person name="Drancourt M."/>
        </authorList>
    </citation>
    <scope>NUCLEOTIDE SEQUENCE</scope>
    <source>
        <strain evidence="2">DSM 44074</strain>
    </source>
</reference>
<evidence type="ECO:0000313" key="2">
    <source>
        <dbReference type="EMBL" id="CDQ45177.1"/>
    </source>
</evidence>
<dbReference type="AlphaFoldDB" id="A0AAV2WM39"/>
<dbReference type="Proteomes" id="UP000028864">
    <property type="component" value="Unassembled WGS sequence"/>
</dbReference>
<accession>A0AAV2WM39</accession>
<dbReference type="RefSeq" id="WP_169740066.1">
    <property type="nucleotide sequence ID" value="NZ_CP074376.1"/>
</dbReference>
<feature type="region of interest" description="Disordered" evidence="1">
    <location>
        <begin position="1"/>
        <end position="55"/>
    </location>
</feature>
<feature type="compositionally biased region" description="Basic and acidic residues" evidence="1">
    <location>
        <begin position="23"/>
        <end position="55"/>
    </location>
</feature>
<reference evidence="2" key="1">
    <citation type="submission" date="2014-05" db="EMBL/GenBank/DDBJ databases">
        <authorList>
            <person name="Urmite Genomes"/>
        </authorList>
    </citation>
    <scope>NUCLEOTIDE SEQUENCE</scope>
    <source>
        <strain evidence="2">DSM 44074</strain>
    </source>
</reference>
<name>A0AAV2WM39_MYCNE</name>
<organism evidence="2 3">
    <name type="scientific">Mycolicibacterium neoaurum</name>
    <name type="common">Mycobacterium neoaurum</name>
    <dbReference type="NCBI Taxonomy" id="1795"/>
    <lineage>
        <taxon>Bacteria</taxon>
        <taxon>Bacillati</taxon>
        <taxon>Actinomycetota</taxon>
        <taxon>Actinomycetes</taxon>
        <taxon>Mycobacteriales</taxon>
        <taxon>Mycobacteriaceae</taxon>
        <taxon>Mycolicibacterium</taxon>
    </lineage>
</organism>
<dbReference type="EMBL" id="LK021339">
    <property type="protein sequence ID" value="CDQ45177.1"/>
    <property type="molecule type" value="Genomic_DNA"/>
</dbReference>
<evidence type="ECO:0000256" key="1">
    <source>
        <dbReference type="SAM" id="MobiDB-lite"/>
    </source>
</evidence>
<gene>
    <name evidence="2" type="ORF">BN1047_03065</name>
</gene>
<proteinExistence type="predicted"/>
<feature type="compositionally biased region" description="Acidic residues" evidence="1">
    <location>
        <begin position="1"/>
        <end position="10"/>
    </location>
</feature>